<dbReference type="EMBL" id="BAAAEJ010000007">
    <property type="protein sequence ID" value="GAA0391366.1"/>
    <property type="molecule type" value="Genomic_DNA"/>
</dbReference>
<keyword evidence="3 5" id="KW-1005">Bacterial flagellum biogenesis</keyword>
<comment type="function">
    <text evidence="4 5">Required for flagellar hook formation. May act as a scaffolding protein.</text>
</comment>
<sequence length="254" mass="27270">MVDAVQKTANSQNRINAGATTLFDNFETFLTLLTTQLKNQDPLSPLDSNEFTAQLTQMAGVEQQLLTNDLLQGMLAAQNGNALSNAAAYIGKEGTAIWNTTRYEDGSAEWSYELGKNAETVSLEVLDASGKVVWRGEGDGKTTGVHDFSWDGKTTGGGQVDDGGVYSLRVTAKDAAGKDVGSQTLIRGRVTSVEMYDGVPYVTIGKSIMPLETLISLEERAAVTPPPPGTDEEDPPEVTHHSRVRTLNPLSYLS</sequence>
<dbReference type="Pfam" id="PF13860">
    <property type="entry name" value="FlgD_ig"/>
    <property type="match status" value="1"/>
</dbReference>
<dbReference type="Gene3D" id="2.60.40.4070">
    <property type="match status" value="1"/>
</dbReference>
<evidence type="ECO:0000259" key="7">
    <source>
        <dbReference type="Pfam" id="PF13860"/>
    </source>
</evidence>
<dbReference type="InterPro" id="IPR005648">
    <property type="entry name" value="FlgD"/>
</dbReference>
<evidence type="ECO:0000256" key="2">
    <source>
        <dbReference type="ARBA" id="ARBA00016013"/>
    </source>
</evidence>
<keyword evidence="8" id="KW-0969">Cilium</keyword>
<evidence type="ECO:0000313" key="8">
    <source>
        <dbReference type="EMBL" id="GAA0391366.1"/>
    </source>
</evidence>
<name>A0ABN0YCW5_9CAUL</name>
<dbReference type="InterPro" id="IPR025965">
    <property type="entry name" value="FlgD/Vpr_Ig-like"/>
</dbReference>
<evidence type="ECO:0000256" key="6">
    <source>
        <dbReference type="SAM" id="MobiDB-lite"/>
    </source>
</evidence>
<evidence type="ECO:0000256" key="3">
    <source>
        <dbReference type="ARBA" id="ARBA00022795"/>
    </source>
</evidence>
<feature type="domain" description="FlgD/Vpr Ig-like" evidence="7">
    <location>
        <begin position="102"/>
        <end position="174"/>
    </location>
</feature>
<dbReference type="Gene3D" id="2.30.30.910">
    <property type="match status" value="1"/>
</dbReference>
<protein>
    <recommendedName>
        <fullName evidence="2 5">Basal-body rod modification protein FlgD</fullName>
    </recommendedName>
</protein>
<keyword evidence="8" id="KW-0282">Flagellum</keyword>
<dbReference type="RefSeq" id="WP_167176858.1">
    <property type="nucleotide sequence ID" value="NZ_BAAAEJ010000007.1"/>
</dbReference>
<gene>
    <name evidence="8" type="ORF">GCM10009093_17490</name>
</gene>
<keyword evidence="9" id="KW-1185">Reference proteome</keyword>
<comment type="caution">
    <text evidence="8">The sequence shown here is derived from an EMBL/GenBank/DDBJ whole genome shotgun (WGS) entry which is preliminary data.</text>
</comment>
<dbReference type="Pfam" id="PF03963">
    <property type="entry name" value="FlgD"/>
    <property type="match status" value="1"/>
</dbReference>
<reference evidence="8 9" key="1">
    <citation type="journal article" date="2019" name="Int. J. Syst. Evol. Microbiol.">
        <title>The Global Catalogue of Microorganisms (GCM) 10K type strain sequencing project: providing services to taxonomists for standard genome sequencing and annotation.</title>
        <authorList>
            <consortium name="The Broad Institute Genomics Platform"/>
            <consortium name="The Broad Institute Genome Sequencing Center for Infectious Disease"/>
            <person name="Wu L."/>
            <person name="Ma J."/>
        </authorList>
    </citation>
    <scope>NUCLEOTIDE SEQUENCE [LARGE SCALE GENOMIC DNA]</scope>
    <source>
        <strain evidence="8 9">JCM 13476</strain>
    </source>
</reference>
<feature type="region of interest" description="Disordered" evidence="6">
    <location>
        <begin position="220"/>
        <end position="254"/>
    </location>
</feature>
<proteinExistence type="inferred from homology"/>
<organism evidence="8 9">
    <name type="scientific">Brevundimonas terrae</name>
    <dbReference type="NCBI Taxonomy" id="363631"/>
    <lineage>
        <taxon>Bacteria</taxon>
        <taxon>Pseudomonadati</taxon>
        <taxon>Pseudomonadota</taxon>
        <taxon>Alphaproteobacteria</taxon>
        <taxon>Caulobacterales</taxon>
        <taxon>Caulobacteraceae</taxon>
        <taxon>Brevundimonas</taxon>
    </lineage>
</organism>
<accession>A0ABN0YCW5</accession>
<evidence type="ECO:0000256" key="5">
    <source>
        <dbReference type="RuleBase" id="RU362076"/>
    </source>
</evidence>
<evidence type="ECO:0000256" key="1">
    <source>
        <dbReference type="ARBA" id="ARBA00010577"/>
    </source>
</evidence>
<comment type="similarity">
    <text evidence="1 5">Belongs to the FlgD family.</text>
</comment>
<evidence type="ECO:0000256" key="4">
    <source>
        <dbReference type="ARBA" id="ARBA00024746"/>
    </source>
</evidence>
<dbReference type="Proteomes" id="UP001500791">
    <property type="component" value="Unassembled WGS sequence"/>
</dbReference>
<evidence type="ECO:0000313" key="9">
    <source>
        <dbReference type="Proteomes" id="UP001500791"/>
    </source>
</evidence>
<keyword evidence="8" id="KW-0966">Cell projection</keyword>